<reference evidence="4" key="1">
    <citation type="journal article" date="2012" name="G3 (Bethesda)">
        <title>Pichia sorbitophila, an interspecies yeast hybrid reveals early steps of genome resolution following polyploidization.</title>
        <authorList>
            <person name="Leh Louis V."/>
            <person name="Despons L."/>
            <person name="Friedrich A."/>
            <person name="Martin T."/>
            <person name="Durrens P."/>
            <person name="Casaregola S."/>
            <person name="Neuveglise C."/>
            <person name="Fairhead C."/>
            <person name="Marck C."/>
            <person name="Cruz J.A."/>
            <person name="Straub M.L."/>
            <person name="Kugler V."/>
            <person name="Sacerdot C."/>
            <person name="Uzunov Z."/>
            <person name="Thierry A."/>
            <person name="Weiss S."/>
            <person name="Bleykasten C."/>
            <person name="De Montigny J."/>
            <person name="Jacques N."/>
            <person name="Jung P."/>
            <person name="Lemaire M."/>
            <person name="Mallet S."/>
            <person name="Morel G."/>
            <person name="Richard G.F."/>
            <person name="Sarkar A."/>
            <person name="Savel G."/>
            <person name="Schacherer J."/>
            <person name="Seret M.L."/>
            <person name="Talla E."/>
            <person name="Samson G."/>
            <person name="Jubin C."/>
            <person name="Poulain J."/>
            <person name="Vacherie B."/>
            <person name="Barbe V."/>
            <person name="Pelletier E."/>
            <person name="Sherman D.J."/>
            <person name="Westhof E."/>
            <person name="Weissenbach J."/>
            <person name="Baret P.V."/>
            <person name="Wincker P."/>
            <person name="Gaillardin C."/>
            <person name="Dujon B."/>
            <person name="Souciet J.L."/>
        </authorList>
    </citation>
    <scope>NUCLEOTIDE SEQUENCE [LARGE SCALE GENOMIC DNA]</scope>
    <source>
        <strain evidence="4">CBS 270.75 / DBVPG 7215 / KCTC 17166 / NRRL Y-17582</strain>
    </source>
</reference>
<dbReference type="eggNOG" id="KOG0092">
    <property type="taxonomic scope" value="Eukaryota"/>
</dbReference>
<proteinExistence type="predicted"/>
<dbReference type="SMART" id="SM00174">
    <property type="entry name" value="RHO"/>
    <property type="match status" value="1"/>
</dbReference>
<keyword evidence="4" id="KW-1185">Reference proteome</keyword>
<dbReference type="EMBL" id="CP002502">
    <property type="protein sequence ID" value="AET40688.1"/>
    <property type="molecule type" value="Genomic_DNA"/>
</dbReference>
<keyword evidence="2" id="KW-0342">GTP-binding</keyword>
<dbReference type="STRING" id="931890.G8JUA8"/>
<dbReference type="InParanoid" id="G8JUA8"/>
<name>G8JUA8_ERECY</name>
<dbReference type="NCBIfam" id="TIGR00231">
    <property type="entry name" value="small_GTP"/>
    <property type="match status" value="1"/>
</dbReference>
<evidence type="ECO:0000256" key="1">
    <source>
        <dbReference type="ARBA" id="ARBA00022741"/>
    </source>
</evidence>
<dbReference type="SMART" id="SM00177">
    <property type="entry name" value="ARF"/>
    <property type="match status" value="1"/>
</dbReference>
<dbReference type="OMA" id="HMEIWDT"/>
<dbReference type="SMART" id="SM00175">
    <property type="entry name" value="RAB"/>
    <property type="match status" value="1"/>
</dbReference>
<dbReference type="InterPro" id="IPR005225">
    <property type="entry name" value="Small_GTP-bd"/>
</dbReference>
<dbReference type="HOGENOM" id="CLU_041217_10_2_1"/>
<dbReference type="GeneID" id="11469068"/>
<dbReference type="PANTHER" id="PTHR24073">
    <property type="entry name" value="DRAB5-RELATED"/>
    <property type="match status" value="1"/>
</dbReference>
<dbReference type="InterPro" id="IPR001806">
    <property type="entry name" value="Small_GTPase"/>
</dbReference>
<dbReference type="AlphaFoldDB" id="G8JUA8"/>
<dbReference type="Pfam" id="PF00071">
    <property type="entry name" value="Ras"/>
    <property type="match status" value="1"/>
</dbReference>
<protein>
    <recommendedName>
        <fullName evidence="5">GTP-binding protein YPT52</fullName>
    </recommendedName>
</protein>
<evidence type="ECO:0008006" key="5">
    <source>
        <dbReference type="Google" id="ProtNLM"/>
    </source>
</evidence>
<dbReference type="PRINTS" id="PR00449">
    <property type="entry name" value="RASTRNSFRMNG"/>
</dbReference>
<dbReference type="KEGG" id="erc:Ecym_6309"/>
<keyword evidence="1" id="KW-0547">Nucleotide-binding</keyword>
<dbReference type="Proteomes" id="UP000006790">
    <property type="component" value="Chromosome 6"/>
</dbReference>
<dbReference type="RefSeq" id="XP_003647505.1">
    <property type="nucleotide sequence ID" value="XM_003647457.1"/>
</dbReference>
<organism evidence="3 4">
    <name type="scientific">Eremothecium cymbalariae (strain CBS 270.75 / DBVPG 7215 / KCTC 17166 / NRRL Y-17582)</name>
    <name type="common">Yeast</name>
    <dbReference type="NCBI Taxonomy" id="931890"/>
    <lineage>
        <taxon>Eukaryota</taxon>
        <taxon>Fungi</taxon>
        <taxon>Dikarya</taxon>
        <taxon>Ascomycota</taxon>
        <taxon>Saccharomycotina</taxon>
        <taxon>Saccharomycetes</taxon>
        <taxon>Saccharomycetales</taxon>
        <taxon>Saccharomycetaceae</taxon>
        <taxon>Eremothecium</taxon>
    </lineage>
</organism>
<accession>G8JUA8</accession>
<sequence length="208" mass="23436">MTAEYVCQLKLVLLGESSVGKSSIVTRFTTGEFHKNQATIGAAFTTRTISWKENPTNRSSEELITKSVNFEIWDTAGQERYRSLAPMYYRNTDVALIVFDITDESSLEKAQSWIDELNTYVDESRQKQIVIKIVGNKMDLKDSKFVKGGWKTVSLVSAKSGEGIEDLFMCIAKEVPKEKFLVKEVVNKKPKNILNLLGTTSSNDRCNC</sequence>
<dbReference type="SUPFAM" id="SSF52540">
    <property type="entry name" value="P-loop containing nucleoside triphosphate hydrolases"/>
    <property type="match status" value="1"/>
</dbReference>
<dbReference type="FunFam" id="3.40.50.300:FF:000808">
    <property type="entry name" value="Small GTP-binding protein, putative"/>
    <property type="match status" value="1"/>
</dbReference>
<dbReference type="PROSITE" id="PS51419">
    <property type="entry name" value="RAB"/>
    <property type="match status" value="1"/>
</dbReference>
<dbReference type="OrthoDB" id="63533at2759"/>
<dbReference type="Gene3D" id="3.40.50.300">
    <property type="entry name" value="P-loop containing nucleotide triphosphate hydrolases"/>
    <property type="match status" value="1"/>
</dbReference>
<dbReference type="InterPro" id="IPR027417">
    <property type="entry name" value="P-loop_NTPase"/>
</dbReference>
<evidence type="ECO:0000313" key="3">
    <source>
        <dbReference type="EMBL" id="AET40688.1"/>
    </source>
</evidence>
<dbReference type="GO" id="GO:0003924">
    <property type="term" value="F:GTPase activity"/>
    <property type="evidence" value="ECO:0007669"/>
    <property type="project" value="InterPro"/>
</dbReference>
<dbReference type="PROSITE" id="PS51421">
    <property type="entry name" value="RAS"/>
    <property type="match status" value="1"/>
</dbReference>
<dbReference type="SMART" id="SM00176">
    <property type="entry name" value="RAN"/>
    <property type="match status" value="1"/>
</dbReference>
<evidence type="ECO:0000313" key="4">
    <source>
        <dbReference type="Proteomes" id="UP000006790"/>
    </source>
</evidence>
<gene>
    <name evidence="3" type="ordered locus">Ecym_6309</name>
</gene>
<dbReference type="PROSITE" id="PS51417">
    <property type="entry name" value="ARF"/>
    <property type="match status" value="1"/>
</dbReference>
<dbReference type="PROSITE" id="PS51420">
    <property type="entry name" value="RHO"/>
    <property type="match status" value="1"/>
</dbReference>
<evidence type="ECO:0000256" key="2">
    <source>
        <dbReference type="ARBA" id="ARBA00023134"/>
    </source>
</evidence>
<dbReference type="SMART" id="SM00173">
    <property type="entry name" value="RAS"/>
    <property type="match status" value="1"/>
</dbReference>
<dbReference type="GO" id="GO:0005525">
    <property type="term" value="F:GTP binding"/>
    <property type="evidence" value="ECO:0007669"/>
    <property type="project" value="UniProtKB-KW"/>
</dbReference>